<evidence type="ECO:0000259" key="1">
    <source>
        <dbReference type="Pfam" id="PF08915"/>
    </source>
</evidence>
<dbReference type="InterPro" id="IPR023509">
    <property type="entry name" value="DTD-like_sf"/>
</dbReference>
<dbReference type="EMBL" id="JAFREP010000001">
    <property type="protein sequence ID" value="MBO1316983.1"/>
    <property type="molecule type" value="Genomic_DNA"/>
</dbReference>
<keyword evidence="3" id="KW-1185">Reference proteome</keyword>
<protein>
    <recommendedName>
        <fullName evidence="1">Threonyl-tRNA synthetase editing domain-containing protein</fullName>
    </recommendedName>
</protein>
<proteinExistence type="predicted"/>
<sequence>MKLLMYMAHAFSWQPYQKTLDDSDAAQVTGTAEEAVVVFLHAEAFDEANPKLVTKLVKHIKWLANKRDLKTVVLHSFAHLAATNADPGFTQETMRAAEARLAAVGYRVLQTPFGYTCAWQLSVYGESLGKVFKEIGPPAGGDGG</sequence>
<dbReference type="GO" id="GO:0008270">
    <property type="term" value="F:zinc ion binding"/>
    <property type="evidence" value="ECO:0007669"/>
    <property type="project" value="InterPro"/>
</dbReference>
<evidence type="ECO:0000313" key="3">
    <source>
        <dbReference type="Proteomes" id="UP000664417"/>
    </source>
</evidence>
<gene>
    <name evidence="2" type="ORF">J3U88_00825</name>
</gene>
<dbReference type="InterPro" id="IPR015011">
    <property type="entry name" value="Threonyl-tRNA_syn_edit_dom_arc"/>
</dbReference>
<dbReference type="Pfam" id="PF08915">
    <property type="entry name" value="tRNA-Thr_ED"/>
    <property type="match status" value="1"/>
</dbReference>
<dbReference type="GO" id="GO:0005524">
    <property type="term" value="F:ATP binding"/>
    <property type="evidence" value="ECO:0007669"/>
    <property type="project" value="InterPro"/>
</dbReference>
<name>A0A8J7U0E1_9BACT</name>
<dbReference type="GO" id="GO:0005737">
    <property type="term" value="C:cytoplasm"/>
    <property type="evidence" value="ECO:0007669"/>
    <property type="project" value="InterPro"/>
</dbReference>
<organism evidence="2 3">
    <name type="scientific">Acanthopleuribacter pedis</name>
    <dbReference type="NCBI Taxonomy" id="442870"/>
    <lineage>
        <taxon>Bacteria</taxon>
        <taxon>Pseudomonadati</taxon>
        <taxon>Acidobacteriota</taxon>
        <taxon>Holophagae</taxon>
        <taxon>Acanthopleuribacterales</taxon>
        <taxon>Acanthopleuribacteraceae</taxon>
        <taxon>Acanthopleuribacter</taxon>
    </lineage>
</organism>
<comment type="caution">
    <text evidence="2">The sequence shown here is derived from an EMBL/GenBank/DDBJ whole genome shotgun (WGS) entry which is preliminary data.</text>
</comment>
<accession>A0A8J7U0E1</accession>
<dbReference type="GO" id="GO:0004829">
    <property type="term" value="F:threonine-tRNA ligase activity"/>
    <property type="evidence" value="ECO:0007669"/>
    <property type="project" value="InterPro"/>
</dbReference>
<feature type="domain" description="Threonyl-tRNA synthetase editing" evidence="1">
    <location>
        <begin position="1"/>
        <end position="135"/>
    </location>
</feature>
<reference evidence="2" key="1">
    <citation type="submission" date="2021-03" db="EMBL/GenBank/DDBJ databases">
        <authorList>
            <person name="Wang G."/>
        </authorList>
    </citation>
    <scope>NUCLEOTIDE SEQUENCE</scope>
    <source>
        <strain evidence="2">KCTC 12899</strain>
    </source>
</reference>
<dbReference type="Gene3D" id="3.50.80.10">
    <property type="entry name" value="D-tyrosyl-tRNA(Tyr) deacylase"/>
    <property type="match status" value="1"/>
</dbReference>
<evidence type="ECO:0000313" key="2">
    <source>
        <dbReference type="EMBL" id="MBO1316983.1"/>
    </source>
</evidence>
<dbReference type="Proteomes" id="UP000664417">
    <property type="component" value="Unassembled WGS sequence"/>
</dbReference>
<dbReference type="AlphaFoldDB" id="A0A8J7U0E1"/>
<dbReference type="RefSeq" id="WP_207856219.1">
    <property type="nucleotide sequence ID" value="NZ_JAFREP010000001.1"/>
</dbReference>